<keyword evidence="3" id="KW-1185">Reference proteome</keyword>
<comment type="caution">
    <text evidence="2">The sequence shown here is derived from an EMBL/GenBank/DDBJ whole genome shotgun (WGS) entry which is preliminary data.</text>
</comment>
<accession>A0A2V1GN24</accession>
<feature type="domain" description="Thioredoxin" evidence="1">
    <location>
        <begin position="56"/>
        <end position="126"/>
    </location>
</feature>
<dbReference type="Proteomes" id="UP000244906">
    <property type="component" value="Unassembled WGS sequence"/>
</dbReference>
<dbReference type="Gene3D" id="3.40.30.10">
    <property type="entry name" value="Glutaredoxin"/>
    <property type="match status" value="1"/>
</dbReference>
<evidence type="ECO:0000313" key="2">
    <source>
        <dbReference type="EMBL" id="PVZ63418.1"/>
    </source>
</evidence>
<dbReference type="EMBL" id="QDDL01000016">
    <property type="protein sequence ID" value="PVZ63418.1"/>
    <property type="molecule type" value="Genomic_DNA"/>
</dbReference>
<reference evidence="2 3" key="1">
    <citation type="submission" date="2018-04" db="EMBL/GenBank/DDBJ databases">
        <title>Thalassorhabdus spongiae gen. nov., sp. nov., isolated from a marine sponge in South-West Iceland.</title>
        <authorList>
            <person name="Knobloch S."/>
            <person name="Daussin A."/>
            <person name="Johannsson R."/>
            <person name="Marteinsson V.T."/>
        </authorList>
    </citation>
    <scope>NUCLEOTIDE SEQUENCE [LARGE SCALE GENOMIC DNA]</scope>
    <source>
        <strain evidence="2 3">Hp12</strain>
    </source>
</reference>
<proteinExistence type="predicted"/>
<dbReference type="InterPro" id="IPR013766">
    <property type="entry name" value="Thioredoxin_domain"/>
</dbReference>
<name>A0A2V1GN24_9GAMM</name>
<dbReference type="RefSeq" id="WP_133245654.1">
    <property type="nucleotide sequence ID" value="NZ_CAWNYD010000016.1"/>
</dbReference>
<protein>
    <submittedName>
        <fullName evidence="2">Thiol reductase thioredoxin</fullName>
    </submittedName>
</protein>
<organism evidence="2 3">
    <name type="scientific">Pelagibaculum spongiae</name>
    <dbReference type="NCBI Taxonomy" id="2080658"/>
    <lineage>
        <taxon>Bacteria</taxon>
        <taxon>Pseudomonadati</taxon>
        <taxon>Pseudomonadota</taxon>
        <taxon>Gammaproteobacteria</taxon>
        <taxon>Oceanospirillales</taxon>
        <taxon>Pelagibaculum</taxon>
    </lineage>
</organism>
<dbReference type="SUPFAM" id="SSF52833">
    <property type="entry name" value="Thioredoxin-like"/>
    <property type="match status" value="1"/>
</dbReference>
<dbReference type="AlphaFoldDB" id="A0A2V1GN24"/>
<evidence type="ECO:0000259" key="1">
    <source>
        <dbReference type="Pfam" id="PF00085"/>
    </source>
</evidence>
<sequence>MPKFFQEQHQMLILGKVTPEQLIEQKLFRHFHSKFTPNHDVLQKILPDESIEITVIVGTWCTDCHHHVGKFIALMEAKSKLLWKVNYIAVDRKKQDPDGLAAAYEFTKVPTFIIKKEGREVGRIEEKPMVSLEVDLFSIIKRA</sequence>
<gene>
    <name evidence="2" type="ORF">DC094_21150</name>
</gene>
<evidence type="ECO:0000313" key="3">
    <source>
        <dbReference type="Proteomes" id="UP000244906"/>
    </source>
</evidence>
<dbReference type="InterPro" id="IPR036249">
    <property type="entry name" value="Thioredoxin-like_sf"/>
</dbReference>
<dbReference type="OrthoDB" id="6398367at2"/>
<dbReference type="Pfam" id="PF00085">
    <property type="entry name" value="Thioredoxin"/>
    <property type="match status" value="1"/>
</dbReference>